<reference evidence="1" key="2">
    <citation type="journal article" date="2015" name="Fish Shellfish Immunol.">
        <title>Early steps in the European eel (Anguilla anguilla)-Vibrio vulnificus interaction in the gills: Role of the RtxA13 toxin.</title>
        <authorList>
            <person name="Callol A."/>
            <person name="Pajuelo D."/>
            <person name="Ebbesson L."/>
            <person name="Teles M."/>
            <person name="MacKenzie S."/>
            <person name="Amaro C."/>
        </authorList>
    </citation>
    <scope>NUCLEOTIDE SEQUENCE</scope>
</reference>
<protein>
    <submittedName>
        <fullName evidence="1">Uncharacterized protein</fullName>
    </submittedName>
</protein>
<dbReference type="EMBL" id="GBXM01098436">
    <property type="protein sequence ID" value="JAH10141.1"/>
    <property type="molecule type" value="Transcribed_RNA"/>
</dbReference>
<reference evidence="1" key="1">
    <citation type="submission" date="2014-11" db="EMBL/GenBank/DDBJ databases">
        <authorList>
            <person name="Amaro Gonzalez C."/>
        </authorList>
    </citation>
    <scope>NUCLEOTIDE SEQUENCE</scope>
</reference>
<name>A0A0E9PZR3_ANGAN</name>
<dbReference type="AlphaFoldDB" id="A0A0E9PZR3"/>
<organism evidence="1">
    <name type="scientific">Anguilla anguilla</name>
    <name type="common">European freshwater eel</name>
    <name type="synonym">Muraena anguilla</name>
    <dbReference type="NCBI Taxonomy" id="7936"/>
    <lineage>
        <taxon>Eukaryota</taxon>
        <taxon>Metazoa</taxon>
        <taxon>Chordata</taxon>
        <taxon>Craniata</taxon>
        <taxon>Vertebrata</taxon>
        <taxon>Euteleostomi</taxon>
        <taxon>Actinopterygii</taxon>
        <taxon>Neopterygii</taxon>
        <taxon>Teleostei</taxon>
        <taxon>Anguilliformes</taxon>
        <taxon>Anguillidae</taxon>
        <taxon>Anguilla</taxon>
    </lineage>
</organism>
<evidence type="ECO:0000313" key="1">
    <source>
        <dbReference type="EMBL" id="JAH10141.1"/>
    </source>
</evidence>
<accession>A0A0E9PZR3</accession>
<proteinExistence type="predicted"/>
<sequence>MVQRGFQCLPPAHVTKGPGVFVASAAGYSQKVKVQGGKLSKCQRSLQIKYLLY</sequence>